<sequence>MMKTSRLIMISFLLVAITRSYDVLGEGTDVVYDADAQPVMANVPYYISFMTYEYKMWICRVNMGSNDPKSCLNHHLTSCPQQPVMITNPPSDLPTQVMFLLPASAPNNTVHESTELNIKFISPGQCGESGFWRVVQNSTTLEGEVVLNGCKSNNDSKFFIHKTNEYYEFTVGDNDNVDPITISLSNEPVGRQKLLAKRFAGVMEVYFYRNMPKEQV</sequence>
<dbReference type="Gene3D" id="2.80.10.50">
    <property type="match status" value="1"/>
</dbReference>
<dbReference type="PANTHER" id="PTHR33107">
    <property type="entry name" value="KUNITZ TRYPSIN INHIBITOR 2"/>
    <property type="match status" value="1"/>
</dbReference>
<dbReference type="Gramene" id="A09p04820.2_BraZ1">
    <property type="protein sequence ID" value="A09p04820.2_BraZ1.CDS"/>
    <property type="gene ID" value="A09g04820.2_BraZ1"/>
</dbReference>
<organism evidence="2 3">
    <name type="scientific">Brassica campestris</name>
    <name type="common">Field mustard</name>
    <dbReference type="NCBI Taxonomy" id="3711"/>
    <lineage>
        <taxon>Eukaryota</taxon>
        <taxon>Viridiplantae</taxon>
        <taxon>Streptophyta</taxon>
        <taxon>Embryophyta</taxon>
        <taxon>Tracheophyta</taxon>
        <taxon>Spermatophyta</taxon>
        <taxon>Magnoliopsida</taxon>
        <taxon>eudicotyledons</taxon>
        <taxon>Gunneridae</taxon>
        <taxon>Pentapetalae</taxon>
        <taxon>rosids</taxon>
        <taxon>malvids</taxon>
        <taxon>Brassicales</taxon>
        <taxon>Brassicaceae</taxon>
        <taxon>Brassiceae</taxon>
        <taxon>Brassica</taxon>
    </lineage>
</organism>
<protein>
    <submittedName>
        <fullName evidence="2">Uncharacterized protein</fullName>
    </submittedName>
</protein>
<dbReference type="PANTHER" id="PTHR33107:SF35">
    <property type="entry name" value="KUNITZ TRYPSIN INHIBITOR 6-RELATED"/>
    <property type="match status" value="1"/>
</dbReference>
<dbReference type="AlphaFoldDB" id="A0A8D9CK84"/>
<feature type="chain" id="PRO_5034518130" evidence="1">
    <location>
        <begin position="21"/>
        <end position="216"/>
    </location>
</feature>
<dbReference type="Pfam" id="PF00197">
    <property type="entry name" value="Kunitz_legume"/>
    <property type="match status" value="1"/>
</dbReference>
<accession>A0A8D9CK84</accession>
<keyword evidence="1" id="KW-0732">Signal</keyword>
<evidence type="ECO:0000256" key="1">
    <source>
        <dbReference type="SAM" id="SignalP"/>
    </source>
</evidence>
<name>A0A8D9CK84_BRACM</name>
<evidence type="ECO:0000313" key="2">
    <source>
        <dbReference type="EMBL" id="CAG7860015.1"/>
    </source>
</evidence>
<dbReference type="GO" id="GO:0004866">
    <property type="term" value="F:endopeptidase inhibitor activity"/>
    <property type="evidence" value="ECO:0007669"/>
    <property type="project" value="InterPro"/>
</dbReference>
<dbReference type="Proteomes" id="UP000694005">
    <property type="component" value="Chromosome A09"/>
</dbReference>
<dbReference type="InterPro" id="IPR002160">
    <property type="entry name" value="Prot_inh_Kunz-lg"/>
</dbReference>
<dbReference type="SUPFAM" id="SSF50386">
    <property type="entry name" value="STI-like"/>
    <property type="match status" value="1"/>
</dbReference>
<reference evidence="2 3" key="1">
    <citation type="submission" date="2021-07" db="EMBL/GenBank/DDBJ databases">
        <authorList>
            <consortium name="Genoscope - CEA"/>
            <person name="William W."/>
        </authorList>
    </citation>
    <scope>NUCLEOTIDE SEQUENCE [LARGE SCALE GENOMIC DNA]</scope>
</reference>
<gene>
    <name evidence="2" type="ORF">BRAPAZ1V2_A09P04820.2</name>
</gene>
<dbReference type="InterPro" id="IPR011065">
    <property type="entry name" value="Kunitz_inhibitor_STI-like_sf"/>
</dbReference>
<proteinExistence type="predicted"/>
<feature type="signal peptide" evidence="1">
    <location>
        <begin position="1"/>
        <end position="20"/>
    </location>
</feature>
<dbReference type="EMBL" id="LS974625">
    <property type="protein sequence ID" value="CAG7860015.1"/>
    <property type="molecule type" value="Genomic_DNA"/>
</dbReference>
<evidence type="ECO:0000313" key="3">
    <source>
        <dbReference type="Proteomes" id="UP000694005"/>
    </source>
</evidence>